<comment type="caution">
    <text evidence="1">The sequence shown here is derived from an EMBL/GenBank/DDBJ whole genome shotgun (WGS) entry which is preliminary data.</text>
</comment>
<evidence type="ECO:0000313" key="2">
    <source>
        <dbReference type="Proteomes" id="UP000823633"/>
    </source>
</evidence>
<protein>
    <submittedName>
        <fullName evidence="1">Uncharacterized protein</fullName>
    </submittedName>
</protein>
<dbReference type="EMBL" id="JADIMU010000046">
    <property type="protein sequence ID" value="MBO8443553.1"/>
    <property type="molecule type" value="Genomic_DNA"/>
</dbReference>
<organism evidence="1 2">
    <name type="scientific">Candidatus Aphodenecus pullistercoris</name>
    <dbReference type="NCBI Taxonomy" id="2840669"/>
    <lineage>
        <taxon>Bacteria</taxon>
        <taxon>Pseudomonadati</taxon>
        <taxon>Spirochaetota</taxon>
        <taxon>Spirochaetia</taxon>
        <taxon>Spirochaetales</taxon>
        <taxon>Candidatus Aphodenecus</taxon>
    </lineage>
</organism>
<evidence type="ECO:0000313" key="1">
    <source>
        <dbReference type="EMBL" id="MBO8443553.1"/>
    </source>
</evidence>
<sequence>MRARALAAAIVLALLLTACTGRMGVHLLETQEEARLYIRRADAIVEVRIPQDLLGTVADGFFGLVPDNRELVDAEVMESRDGLYASLASALAQDDPILTAARHSRELRSSGFCEVVDRLTGTFDEEAFMKDLEGATRHYVYNLDEVLSHLPEGGDVDAFMALWLNSALDLD</sequence>
<accession>A0A9D9HB63</accession>
<dbReference type="Proteomes" id="UP000823633">
    <property type="component" value="Unassembled WGS sequence"/>
</dbReference>
<dbReference type="PROSITE" id="PS51257">
    <property type="entry name" value="PROKAR_LIPOPROTEIN"/>
    <property type="match status" value="1"/>
</dbReference>
<name>A0A9D9HB63_9SPIR</name>
<gene>
    <name evidence="1" type="ORF">IAC42_07315</name>
</gene>
<reference evidence="1" key="2">
    <citation type="journal article" date="2021" name="PeerJ">
        <title>Extensive microbial diversity within the chicken gut microbiome revealed by metagenomics and culture.</title>
        <authorList>
            <person name="Gilroy R."/>
            <person name="Ravi A."/>
            <person name="Getino M."/>
            <person name="Pursley I."/>
            <person name="Horton D.L."/>
            <person name="Alikhan N.F."/>
            <person name="Baker D."/>
            <person name="Gharbi K."/>
            <person name="Hall N."/>
            <person name="Watson M."/>
            <person name="Adriaenssens E.M."/>
            <person name="Foster-Nyarko E."/>
            <person name="Jarju S."/>
            <person name="Secka A."/>
            <person name="Antonio M."/>
            <person name="Oren A."/>
            <person name="Chaudhuri R.R."/>
            <person name="La Ragione R."/>
            <person name="Hildebrand F."/>
            <person name="Pallen M.J."/>
        </authorList>
    </citation>
    <scope>NUCLEOTIDE SEQUENCE</scope>
    <source>
        <strain evidence="1">11167</strain>
    </source>
</reference>
<proteinExistence type="predicted"/>
<dbReference type="AlphaFoldDB" id="A0A9D9HB63"/>
<reference evidence="1" key="1">
    <citation type="submission" date="2020-10" db="EMBL/GenBank/DDBJ databases">
        <authorList>
            <person name="Gilroy R."/>
        </authorList>
    </citation>
    <scope>NUCLEOTIDE SEQUENCE</scope>
    <source>
        <strain evidence="1">11167</strain>
    </source>
</reference>